<keyword evidence="3" id="KW-0731">Sigma factor</keyword>
<evidence type="ECO:0000256" key="1">
    <source>
        <dbReference type="ARBA" id="ARBA00010641"/>
    </source>
</evidence>
<evidence type="ECO:0000256" key="5">
    <source>
        <dbReference type="ARBA" id="ARBA00023163"/>
    </source>
</evidence>
<dbReference type="Gene3D" id="1.10.10.10">
    <property type="entry name" value="Winged helix-like DNA-binding domain superfamily/Winged helix DNA-binding domain"/>
    <property type="match status" value="1"/>
</dbReference>
<dbReference type="Gene3D" id="1.10.1740.10">
    <property type="match status" value="1"/>
</dbReference>
<dbReference type="Proteomes" id="UP000680750">
    <property type="component" value="Chromosome"/>
</dbReference>
<evidence type="ECO:0000313" key="8">
    <source>
        <dbReference type="EMBL" id="BCJ32275.1"/>
    </source>
</evidence>
<dbReference type="NCBIfam" id="TIGR02937">
    <property type="entry name" value="sigma70-ECF"/>
    <property type="match status" value="1"/>
</dbReference>
<accession>A0A810LBL7</accession>
<dbReference type="OrthoDB" id="3747638at2"/>
<keyword evidence="2" id="KW-0805">Transcription regulation</keyword>
<evidence type="ECO:0000259" key="6">
    <source>
        <dbReference type="Pfam" id="PF04542"/>
    </source>
</evidence>
<dbReference type="AlphaFoldDB" id="A0A810LBL7"/>
<evidence type="ECO:0000256" key="4">
    <source>
        <dbReference type="ARBA" id="ARBA00023125"/>
    </source>
</evidence>
<dbReference type="PANTHER" id="PTHR43133">
    <property type="entry name" value="RNA POLYMERASE ECF-TYPE SIGMA FACTO"/>
    <property type="match status" value="1"/>
</dbReference>
<name>A0A810LBL7_9ACTN</name>
<dbReference type="InterPro" id="IPR039425">
    <property type="entry name" value="RNA_pol_sigma-70-like"/>
</dbReference>
<gene>
    <name evidence="8" type="primary">rpoE_23</name>
    <name evidence="8" type="ORF">Asera_63830</name>
</gene>
<dbReference type="Pfam" id="PF04542">
    <property type="entry name" value="Sigma70_r2"/>
    <property type="match status" value="1"/>
</dbReference>
<dbReference type="InterPro" id="IPR013249">
    <property type="entry name" value="RNA_pol_sigma70_r4_t2"/>
</dbReference>
<keyword evidence="5" id="KW-0804">Transcription</keyword>
<evidence type="ECO:0000313" key="9">
    <source>
        <dbReference type="Proteomes" id="UP000680750"/>
    </source>
</evidence>
<dbReference type="PANTHER" id="PTHR43133:SF8">
    <property type="entry name" value="RNA POLYMERASE SIGMA FACTOR HI_1459-RELATED"/>
    <property type="match status" value="1"/>
</dbReference>
<dbReference type="InterPro" id="IPR014284">
    <property type="entry name" value="RNA_pol_sigma-70_dom"/>
</dbReference>
<reference evidence="8" key="1">
    <citation type="submission" date="2020-08" db="EMBL/GenBank/DDBJ databases">
        <title>Whole genome shotgun sequence of Actinocatenispora sera NBRC 101916.</title>
        <authorList>
            <person name="Komaki H."/>
            <person name="Tamura T."/>
        </authorList>
    </citation>
    <scope>NUCLEOTIDE SEQUENCE</scope>
    <source>
        <strain evidence="8">NBRC 101916</strain>
    </source>
</reference>
<dbReference type="InterPro" id="IPR013324">
    <property type="entry name" value="RNA_pol_sigma_r3/r4-like"/>
</dbReference>
<dbReference type="GO" id="GO:0006352">
    <property type="term" value="P:DNA-templated transcription initiation"/>
    <property type="evidence" value="ECO:0007669"/>
    <property type="project" value="InterPro"/>
</dbReference>
<comment type="similarity">
    <text evidence="1">Belongs to the sigma-70 factor family. ECF subfamily.</text>
</comment>
<dbReference type="GO" id="GO:0003677">
    <property type="term" value="F:DNA binding"/>
    <property type="evidence" value="ECO:0007669"/>
    <property type="project" value="UniProtKB-KW"/>
</dbReference>
<protein>
    <submittedName>
        <fullName evidence="8">RNA polymerase sigma24 factor</fullName>
    </submittedName>
</protein>
<proteinExistence type="inferred from homology"/>
<evidence type="ECO:0000256" key="3">
    <source>
        <dbReference type="ARBA" id="ARBA00023082"/>
    </source>
</evidence>
<feature type="domain" description="RNA polymerase sigma factor 70 region 4 type 2" evidence="7">
    <location>
        <begin position="113"/>
        <end position="161"/>
    </location>
</feature>
<sequence>MDPRQSPAEDAGSALLALYDPALPQVYGYLLRRCGSREVAEELTSETFLAAVDSVRRGMPPRIDVGWLIGVARHKLADHWRRQAREQRNLRAVALEPTAQDDPWDDRLDALRARATLDRLAPQHRAALTLRYVDDLPVPRVAALLDRTVRATEALLVRARREFRTVYTEGEGEIDD</sequence>
<evidence type="ECO:0000256" key="2">
    <source>
        <dbReference type="ARBA" id="ARBA00023015"/>
    </source>
</evidence>
<dbReference type="GO" id="GO:0016987">
    <property type="term" value="F:sigma factor activity"/>
    <property type="evidence" value="ECO:0007669"/>
    <property type="project" value="UniProtKB-KW"/>
</dbReference>
<dbReference type="InterPro" id="IPR013325">
    <property type="entry name" value="RNA_pol_sigma_r2"/>
</dbReference>
<keyword evidence="4" id="KW-0238">DNA-binding</keyword>
<dbReference type="RefSeq" id="WP_030447269.1">
    <property type="nucleotide sequence ID" value="NZ_AP023354.1"/>
</dbReference>
<evidence type="ECO:0000259" key="7">
    <source>
        <dbReference type="Pfam" id="PF08281"/>
    </source>
</evidence>
<keyword evidence="9" id="KW-1185">Reference proteome</keyword>
<feature type="domain" description="RNA polymerase sigma-70 region 2" evidence="6">
    <location>
        <begin position="18"/>
        <end position="85"/>
    </location>
</feature>
<dbReference type="SUPFAM" id="SSF88659">
    <property type="entry name" value="Sigma3 and sigma4 domains of RNA polymerase sigma factors"/>
    <property type="match status" value="1"/>
</dbReference>
<dbReference type="Pfam" id="PF08281">
    <property type="entry name" value="Sigma70_r4_2"/>
    <property type="match status" value="1"/>
</dbReference>
<dbReference type="KEGG" id="aser:Asera_63830"/>
<dbReference type="SUPFAM" id="SSF88946">
    <property type="entry name" value="Sigma2 domain of RNA polymerase sigma factors"/>
    <property type="match status" value="1"/>
</dbReference>
<dbReference type="InterPro" id="IPR036388">
    <property type="entry name" value="WH-like_DNA-bd_sf"/>
</dbReference>
<dbReference type="EMBL" id="AP023354">
    <property type="protein sequence ID" value="BCJ32275.1"/>
    <property type="molecule type" value="Genomic_DNA"/>
</dbReference>
<dbReference type="InterPro" id="IPR007627">
    <property type="entry name" value="RNA_pol_sigma70_r2"/>
</dbReference>
<organism evidence="8 9">
    <name type="scientific">Actinocatenispora sera</name>
    <dbReference type="NCBI Taxonomy" id="390989"/>
    <lineage>
        <taxon>Bacteria</taxon>
        <taxon>Bacillati</taxon>
        <taxon>Actinomycetota</taxon>
        <taxon>Actinomycetes</taxon>
        <taxon>Micromonosporales</taxon>
        <taxon>Micromonosporaceae</taxon>
        <taxon>Actinocatenispora</taxon>
    </lineage>
</organism>